<dbReference type="RefSeq" id="WP_067255040.1">
    <property type="nucleotide sequence ID" value="NZ_JBHSLU010000010.1"/>
</dbReference>
<feature type="region of interest" description="Disordered" evidence="1">
    <location>
        <begin position="71"/>
        <end position="97"/>
    </location>
</feature>
<dbReference type="Proteomes" id="UP001596060">
    <property type="component" value="Unassembled WGS sequence"/>
</dbReference>
<accession>A0ABW0NWR8</accession>
<keyword evidence="3" id="KW-1185">Reference proteome</keyword>
<evidence type="ECO:0000256" key="1">
    <source>
        <dbReference type="SAM" id="MobiDB-lite"/>
    </source>
</evidence>
<sequence length="281" mass="29246">MPRSLLPCSPLPPLSSQPALATLRYPFAIALLLAAAPLARAETPAEEPAPVQDAAFGEEAETSLFAPIPRWEAATPEPAPERPGYLTPGAGRRALPNPLARPEIAATPIRRGLTPSGAPLPAVTERAVGMKLGAEQVSLSTEIVTGQGGWQRGDTRLGWNLARSADSEGNVVWSAAAGGSLPASGAAEQTGEAVLGYRLRPHDIVTLTTEIALAGSYSFAAQNGLAGSLTPRVKVVADLTRPLATPWRTTLDLSLGRQVPMVGRDIQTSGTALLKLELPTP</sequence>
<gene>
    <name evidence="2" type="ORF">ACFPN9_06570</name>
</gene>
<organism evidence="2 3">
    <name type="scientific">Bosea massiliensis</name>
    <dbReference type="NCBI Taxonomy" id="151419"/>
    <lineage>
        <taxon>Bacteria</taxon>
        <taxon>Pseudomonadati</taxon>
        <taxon>Pseudomonadota</taxon>
        <taxon>Alphaproteobacteria</taxon>
        <taxon>Hyphomicrobiales</taxon>
        <taxon>Boseaceae</taxon>
        <taxon>Bosea</taxon>
    </lineage>
</organism>
<protein>
    <recommendedName>
        <fullName evidence="4">DUF481 domain-containing protein</fullName>
    </recommendedName>
</protein>
<dbReference type="EMBL" id="JBHSLU010000010">
    <property type="protein sequence ID" value="MFC5504920.1"/>
    <property type="molecule type" value="Genomic_DNA"/>
</dbReference>
<evidence type="ECO:0008006" key="4">
    <source>
        <dbReference type="Google" id="ProtNLM"/>
    </source>
</evidence>
<evidence type="ECO:0000313" key="2">
    <source>
        <dbReference type="EMBL" id="MFC5504920.1"/>
    </source>
</evidence>
<proteinExistence type="predicted"/>
<comment type="caution">
    <text evidence="2">The sequence shown here is derived from an EMBL/GenBank/DDBJ whole genome shotgun (WGS) entry which is preliminary data.</text>
</comment>
<evidence type="ECO:0000313" key="3">
    <source>
        <dbReference type="Proteomes" id="UP001596060"/>
    </source>
</evidence>
<name>A0ABW0NWR8_9HYPH</name>
<reference evidence="3" key="1">
    <citation type="journal article" date="2019" name="Int. J. Syst. Evol. Microbiol.">
        <title>The Global Catalogue of Microorganisms (GCM) 10K type strain sequencing project: providing services to taxonomists for standard genome sequencing and annotation.</title>
        <authorList>
            <consortium name="The Broad Institute Genomics Platform"/>
            <consortium name="The Broad Institute Genome Sequencing Center for Infectious Disease"/>
            <person name="Wu L."/>
            <person name="Ma J."/>
        </authorList>
    </citation>
    <scope>NUCLEOTIDE SEQUENCE [LARGE SCALE GENOMIC DNA]</scope>
    <source>
        <strain evidence="3">CCUG 43117</strain>
    </source>
</reference>